<evidence type="ECO:0000256" key="6">
    <source>
        <dbReference type="ARBA" id="ARBA00038076"/>
    </source>
</evidence>
<gene>
    <name evidence="9" type="ORF">GH723_04325</name>
</gene>
<feature type="transmembrane region" description="Helical" evidence="7">
    <location>
        <begin position="770"/>
        <end position="798"/>
    </location>
</feature>
<evidence type="ECO:0000256" key="7">
    <source>
        <dbReference type="SAM" id="Phobius"/>
    </source>
</evidence>
<evidence type="ECO:0000313" key="9">
    <source>
        <dbReference type="EMBL" id="QGG94390.1"/>
    </source>
</evidence>
<feature type="transmembrane region" description="Helical" evidence="7">
    <location>
        <begin position="361"/>
        <end position="385"/>
    </location>
</feature>
<evidence type="ECO:0000259" key="8">
    <source>
        <dbReference type="Pfam" id="PF02687"/>
    </source>
</evidence>
<dbReference type="GO" id="GO:0005886">
    <property type="term" value="C:plasma membrane"/>
    <property type="evidence" value="ECO:0007669"/>
    <property type="project" value="UniProtKB-SubCell"/>
</dbReference>
<feature type="transmembrane region" description="Helical" evidence="7">
    <location>
        <begin position="495"/>
        <end position="517"/>
    </location>
</feature>
<evidence type="ECO:0000256" key="3">
    <source>
        <dbReference type="ARBA" id="ARBA00022692"/>
    </source>
</evidence>
<keyword evidence="10" id="KW-1185">Reference proteome</keyword>
<dbReference type="PANTHER" id="PTHR30572:SF4">
    <property type="entry name" value="ABC TRANSPORTER PERMEASE YTRF"/>
    <property type="match status" value="1"/>
</dbReference>
<keyword evidence="2" id="KW-1003">Cell membrane</keyword>
<sequence length="851" mass="86811">MFSLTLKGLWAHKVRYLLTGLAVVLGVAFMAGTMVLTDTMEATFDEVIASANEGTDVIVRSDSVVEGAFASARGRLDAAVVDDVAAVDGVAVARGSIQGTAQLVHADGEAAAADDGLNVTIGANWIDDERLNPFSLSDGRAPESADEAVVDQRTADAEGWTVGDEIQVLTKEGPATLTLVGTAAYGDVDGLPGTTLVATDDATAQRLFAEADRFDMVVVAAEGGVSSTELAERLSATVGAAGSGLEVVTGEQDTADQQDQLAEDLGFFNSFLMAFAYVALFVGTFIIYNTFSIVVAQRLKDLALLRAIGARRAQVLRSVVLESVAVGVVAAGLGLLAGVGLSFALRALLAGVGLDIPSGPLVVASGTVVTALVVGVGVSVLSAIVPAVRASKVRPIAALRDVAIDRSNASVGRTVAGTLLTALGVVAFAAGMVAGGTDGLPVLGLGAGTILVGVITLGPVLVRPAMAVLGAPAARLSGITGRYAKENARRAPKRTAATASALMIGVALVGFITIVAASTKESVAAAVDGSFRADYVVDSGSFTGGFGVDIEEDLLASSAVELISPVRDTPAEVDGVGSQLTAVDTAVFDELYDLELSSGALDRVGDDGVAISSDMATDEGLAVGDTVSVRFADGADVALEVRAIFDGYLPSAYSDWVVDVATFDAHVADVYDRQVFVGVADGVPAAESRAAVEAAVAEWPNAQIDDQAELKETVTAEIDQMLNLIYGLLALAVVIALIGIANTLALSVHERTRELGLLRAIGMHRRQVRAAVRWESVLIAVLAATLGAGLAIGGAWGMVRALAEEQVTHLVLPVPQLLVIMAAAGVAGVVAATGPARRAAKLDILGAIATQ</sequence>
<dbReference type="GO" id="GO:0022857">
    <property type="term" value="F:transmembrane transporter activity"/>
    <property type="evidence" value="ECO:0007669"/>
    <property type="project" value="TreeGrafter"/>
</dbReference>
<feature type="transmembrane region" description="Helical" evidence="7">
    <location>
        <begin position="16"/>
        <end position="36"/>
    </location>
</feature>
<dbReference type="PANTHER" id="PTHR30572">
    <property type="entry name" value="MEMBRANE COMPONENT OF TRANSPORTER-RELATED"/>
    <property type="match status" value="1"/>
</dbReference>
<dbReference type="EMBL" id="CP045851">
    <property type="protein sequence ID" value="QGG94390.1"/>
    <property type="molecule type" value="Genomic_DNA"/>
</dbReference>
<evidence type="ECO:0000256" key="1">
    <source>
        <dbReference type="ARBA" id="ARBA00004651"/>
    </source>
</evidence>
<dbReference type="InterPro" id="IPR050250">
    <property type="entry name" value="Macrolide_Exporter_MacB"/>
</dbReference>
<proteinExistence type="inferred from homology"/>
<feature type="transmembrane region" description="Helical" evidence="7">
    <location>
        <begin position="440"/>
        <end position="462"/>
    </location>
</feature>
<protein>
    <submittedName>
        <fullName evidence="9">FtsX-like permease family protein</fullName>
    </submittedName>
</protein>
<feature type="domain" description="ABC3 transporter permease C-terminal" evidence="8">
    <location>
        <begin position="728"/>
        <end position="843"/>
    </location>
</feature>
<comment type="similarity">
    <text evidence="6">Belongs to the ABC-4 integral membrane protein family.</text>
</comment>
<keyword evidence="3 7" id="KW-0812">Transmembrane</keyword>
<evidence type="ECO:0000313" key="10">
    <source>
        <dbReference type="Proteomes" id="UP000334019"/>
    </source>
</evidence>
<keyword evidence="5 7" id="KW-0472">Membrane</keyword>
<feature type="transmembrane region" description="Helical" evidence="7">
    <location>
        <begin position="810"/>
        <end position="832"/>
    </location>
</feature>
<comment type="subcellular location">
    <subcellularLocation>
        <location evidence="1">Cell membrane</location>
        <topology evidence="1">Multi-pass membrane protein</topology>
    </subcellularLocation>
</comment>
<reference evidence="9 10" key="1">
    <citation type="submission" date="2019-11" db="EMBL/GenBank/DDBJ databases">
        <authorList>
            <person name="He Y."/>
        </authorList>
    </citation>
    <scope>NUCLEOTIDE SEQUENCE [LARGE SCALE GENOMIC DNA]</scope>
    <source>
        <strain evidence="9 10">SCSIO 58843</strain>
    </source>
</reference>
<dbReference type="AlphaFoldDB" id="A0A5Q2RKK5"/>
<feature type="domain" description="ABC3 transporter permease C-terminal" evidence="8">
    <location>
        <begin position="274"/>
        <end position="393"/>
    </location>
</feature>
<dbReference type="RefSeq" id="WP_153758496.1">
    <property type="nucleotide sequence ID" value="NZ_CP045851.1"/>
</dbReference>
<feature type="transmembrane region" description="Helical" evidence="7">
    <location>
        <begin position="271"/>
        <end position="295"/>
    </location>
</feature>
<name>A0A5Q2RKK5_9ACTN</name>
<accession>A0A5Q2RKK5</accession>
<dbReference type="Proteomes" id="UP000334019">
    <property type="component" value="Chromosome"/>
</dbReference>
<dbReference type="InterPro" id="IPR003838">
    <property type="entry name" value="ABC3_permease_C"/>
</dbReference>
<feature type="transmembrane region" description="Helical" evidence="7">
    <location>
        <begin position="315"/>
        <end position="341"/>
    </location>
</feature>
<keyword evidence="4 7" id="KW-1133">Transmembrane helix</keyword>
<dbReference type="KEGG" id="atq:GH723_04325"/>
<dbReference type="Pfam" id="PF02687">
    <property type="entry name" value="FtsX"/>
    <property type="match status" value="2"/>
</dbReference>
<evidence type="ECO:0000256" key="4">
    <source>
        <dbReference type="ARBA" id="ARBA00022989"/>
    </source>
</evidence>
<organism evidence="9 10">
    <name type="scientific">Actinomarinicola tropica</name>
    <dbReference type="NCBI Taxonomy" id="2789776"/>
    <lineage>
        <taxon>Bacteria</taxon>
        <taxon>Bacillati</taxon>
        <taxon>Actinomycetota</taxon>
        <taxon>Acidimicrobiia</taxon>
        <taxon>Acidimicrobiales</taxon>
        <taxon>Iamiaceae</taxon>
        <taxon>Actinomarinicola</taxon>
    </lineage>
</organism>
<evidence type="ECO:0000256" key="2">
    <source>
        <dbReference type="ARBA" id="ARBA00022475"/>
    </source>
</evidence>
<feature type="transmembrane region" description="Helical" evidence="7">
    <location>
        <begin position="415"/>
        <end position="434"/>
    </location>
</feature>
<feature type="transmembrane region" description="Helical" evidence="7">
    <location>
        <begin position="724"/>
        <end position="749"/>
    </location>
</feature>
<evidence type="ECO:0000256" key="5">
    <source>
        <dbReference type="ARBA" id="ARBA00023136"/>
    </source>
</evidence>